<reference evidence="1 3" key="1">
    <citation type="journal article" date="2019" name="Emerg. Microbes Infect.">
        <title>Comprehensive subspecies identification of 175 nontuberculous mycobacteria species based on 7547 genomic profiles.</title>
        <authorList>
            <person name="Matsumoto Y."/>
            <person name="Kinjo T."/>
            <person name="Motooka D."/>
            <person name="Nabeya D."/>
            <person name="Jung N."/>
            <person name="Uechi K."/>
            <person name="Horii T."/>
            <person name="Iida T."/>
            <person name="Fujita J."/>
            <person name="Nakamura S."/>
        </authorList>
    </citation>
    <scope>NUCLEOTIDE SEQUENCE [LARGE SCALE GENOMIC DNA]</scope>
    <source>
        <strain evidence="1 3">JCM 13573</strain>
    </source>
</reference>
<evidence type="ECO:0000313" key="3">
    <source>
        <dbReference type="Proteomes" id="UP000465306"/>
    </source>
</evidence>
<dbReference type="InterPro" id="IPR027417">
    <property type="entry name" value="P-loop_NTPase"/>
</dbReference>
<dbReference type="Proteomes" id="UP000663583">
    <property type="component" value="Chromosome"/>
</dbReference>
<proteinExistence type="predicted"/>
<organism evidence="2 4">
    <name type="scientific">Mycobacterium kubicae</name>
    <dbReference type="NCBI Taxonomy" id="120959"/>
    <lineage>
        <taxon>Bacteria</taxon>
        <taxon>Bacillati</taxon>
        <taxon>Actinomycetota</taxon>
        <taxon>Actinomycetes</taxon>
        <taxon>Mycobacteriales</taxon>
        <taxon>Mycobacteriaceae</taxon>
        <taxon>Mycobacterium</taxon>
        <taxon>Mycobacterium simiae complex</taxon>
    </lineage>
</organism>
<gene>
    <name evidence="2" type="ORF">I2456_21000</name>
    <name evidence="1" type="ORF">MKUB_45680</name>
</gene>
<accession>A0AAX1J682</accession>
<evidence type="ECO:0000313" key="2">
    <source>
        <dbReference type="EMBL" id="QPI36898.1"/>
    </source>
</evidence>
<dbReference type="Pfam" id="PF13481">
    <property type="entry name" value="AAA_25"/>
    <property type="match status" value="1"/>
</dbReference>
<evidence type="ECO:0000313" key="4">
    <source>
        <dbReference type="Proteomes" id="UP000663583"/>
    </source>
</evidence>
<dbReference type="KEGG" id="mku:I2456_21000"/>
<name>A0AAX1J682_9MYCO</name>
<dbReference type="Proteomes" id="UP000465306">
    <property type="component" value="Unassembled WGS sequence"/>
</dbReference>
<keyword evidence="3" id="KW-1185">Reference proteome</keyword>
<dbReference type="Gene3D" id="3.40.50.300">
    <property type="entry name" value="P-loop containing nucleotide triphosphate hydrolases"/>
    <property type="match status" value="1"/>
</dbReference>
<dbReference type="EMBL" id="BLKU01000005">
    <property type="protein sequence ID" value="GFG67078.1"/>
    <property type="molecule type" value="Genomic_DNA"/>
</dbReference>
<dbReference type="AlphaFoldDB" id="A0AAX1J682"/>
<dbReference type="EMBL" id="CP065047">
    <property type="protein sequence ID" value="QPI36898.1"/>
    <property type="molecule type" value="Genomic_DNA"/>
</dbReference>
<sequence length="92" mass="9686">MSLSGLVTGDQLDAETLSPLEWSVPGILPEGLGILAAPPKAGKSWLVLAIGLAVADGGEVLGVPVNQRPVLYLALEDGWRRLQSRCRQLLGD</sequence>
<protein>
    <submittedName>
        <fullName evidence="2">AAA family ATPase</fullName>
    </submittedName>
</protein>
<dbReference type="SUPFAM" id="SSF52540">
    <property type="entry name" value="P-loop containing nucleoside triphosphate hydrolases"/>
    <property type="match status" value="1"/>
</dbReference>
<dbReference type="RefSeq" id="WP_085072892.1">
    <property type="nucleotide sequence ID" value="NZ_BLKU01000005.1"/>
</dbReference>
<evidence type="ECO:0000313" key="1">
    <source>
        <dbReference type="EMBL" id="GFG67078.1"/>
    </source>
</evidence>
<reference evidence="1" key="2">
    <citation type="submission" date="2020-02" db="EMBL/GenBank/DDBJ databases">
        <authorList>
            <person name="Matsumoto Y."/>
            <person name="Kinjo T."/>
            <person name="Motooka D."/>
            <person name="Nabeya D."/>
            <person name="Jung N."/>
            <person name="Uechi K."/>
            <person name="Horii T."/>
            <person name="Iida T."/>
            <person name="Fujita J."/>
            <person name="Nakamura S."/>
        </authorList>
    </citation>
    <scope>NUCLEOTIDE SEQUENCE</scope>
    <source>
        <strain evidence="1">JCM 13573</strain>
    </source>
</reference>
<reference evidence="2" key="3">
    <citation type="submission" date="2020-11" db="EMBL/GenBank/DDBJ databases">
        <title>Intraspecies plasmid and genomic variation of Mycobacterium kubicae revealed by the complete genome sequences of two clinical isolates.</title>
        <authorList>
            <person name="Hendrix J.R."/>
            <person name="Epperson L.E."/>
            <person name="Honda J.R."/>
            <person name="Strong M."/>
        </authorList>
    </citation>
    <scope>NUCLEOTIDE SEQUENCE</scope>
    <source>
        <strain evidence="2">JCM 13573</strain>
    </source>
</reference>